<name>A0ABU7BC36_9TELE</name>
<dbReference type="Proteomes" id="UP001345963">
    <property type="component" value="Unassembled WGS sequence"/>
</dbReference>
<evidence type="ECO:0000313" key="1">
    <source>
        <dbReference type="EMBL" id="MED6247215.1"/>
    </source>
</evidence>
<comment type="caution">
    <text evidence="1">The sequence shown here is derived from an EMBL/GenBank/DDBJ whole genome shotgun (WGS) entry which is preliminary data.</text>
</comment>
<dbReference type="EMBL" id="JAHUTI010049195">
    <property type="protein sequence ID" value="MED6247215.1"/>
    <property type="molecule type" value="Genomic_DNA"/>
</dbReference>
<proteinExistence type="predicted"/>
<organism evidence="1 2">
    <name type="scientific">Ataeniobius toweri</name>
    <dbReference type="NCBI Taxonomy" id="208326"/>
    <lineage>
        <taxon>Eukaryota</taxon>
        <taxon>Metazoa</taxon>
        <taxon>Chordata</taxon>
        <taxon>Craniata</taxon>
        <taxon>Vertebrata</taxon>
        <taxon>Euteleostomi</taxon>
        <taxon>Actinopterygii</taxon>
        <taxon>Neopterygii</taxon>
        <taxon>Teleostei</taxon>
        <taxon>Neoteleostei</taxon>
        <taxon>Acanthomorphata</taxon>
        <taxon>Ovalentaria</taxon>
        <taxon>Atherinomorphae</taxon>
        <taxon>Cyprinodontiformes</taxon>
        <taxon>Goodeidae</taxon>
        <taxon>Ataeniobius</taxon>
    </lineage>
</organism>
<reference evidence="1 2" key="1">
    <citation type="submission" date="2021-07" db="EMBL/GenBank/DDBJ databases">
        <authorList>
            <person name="Palmer J.M."/>
        </authorList>
    </citation>
    <scope>NUCLEOTIDE SEQUENCE [LARGE SCALE GENOMIC DNA]</scope>
    <source>
        <strain evidence="1 2">AT_MEX2019</strain>
        <tissue evidence="1">Muscle</tissue>
    </source>
</reference>
<protein>
    <submittedName>
        <fullName evidence="1">Uncharacterized protein</fullName>
    </submittedName>
</protein>
<gene>
    <name evidence="1" type="ORF">ATANTOWER_009447</name>
</gene>
<evidence type="ECO:0000313" key="2">
    <source>
        <dbReference type="Proteomes" id="UP001345963"/>
    </source>
</evidence>
<keyword evidence="2" id="KW-1185">Reference proteome</keyword>
<sequence length="113" mass="12798">MSSLHKLNICIKNLKEKCKCSHPSIQRPGNCDDSLSRKLHTSPALFLSILALPSQLWDLPPRVSSNIIQDFTYQDVPKLLFPKPHILSQATHTHNVDLRDISVNTNLYKLVSI</sequence>
<accession>A0ABU7BC36</accession>